<sequence length="47" mass="5168">MGFSKMIILAVGWRATSCRRAGTITKICPPSKLTFTPFHPDNVNGFV</sequence>
<accession>A0A0A9HPI7</accession>
<name>A0A0A9HPI7_ARUDO</name>
<reference evidence="1" key="2">
    <citation type="journal article" date="2015" name="Data Brief">
        <title>Shoot transcriptome of the giant reed, Arundo donax.</title>
        <authorList>
            <person name="Barrero R.A."/>
            <person name="Guerrero F.D."/>
            <person name="Moolhuijzen P."/>
            <person name="Goolsby J.A."/>
            <person name="Tidwell J."/>
            <person name="Bellgard S.E."/>
            <person name="Bellgard M.I."/>
        </authorList>
    </citation>
    <scope>NUCLEOTIDE SEQUENCE</scope>
    <source>
        <tissue evidence="1">Shoot tissue taken approximately 20 cm above the soil surface</tissue>
    </source>
</reference>
<evidence type="ECO:0000313" key="1">
    <source>
        <dbReference type="EMBL" id="JAE34838.1"/>
    </source>
</evidence>
<protein>
    <submittedName>
        <fullName evidence="1">Uncharacterized protein</fullName>
    </submittedName>
</protein>
<dbReference type="AlphaFoldDB" id="A0A0A9HPI7"/>
<proteinExistence type="predicted"/>
<dbReference type="EMBL" id="GBRH01163058">
    <property type="protein sequence ID" value="JAE34838.1"/>
    <property type="molecule type" value="Transcribed_RNA"/>
</dbReference>
<reference evidence="1" key="1">
    <citation type="submission" date="2014-09" db="EMBL/GenBank/DDBJ databases">
        <authorList>
            <person name="Magalhaes I.L.F."/>
            <person name="Oliveira U."/>
            <person name="Santos F.R."/>
            <person name="Vidigal T.H.D.A."/>
            <person name="Brescovit A.D."/>
            <person name="Santos A.J."/>
        </authorList>
    </citation>
    <scope>NUCLEOTIDE SEQUENCE</scope>
    <source>
        <tissue evidence="1">Shoot tissue taken approximately 20 cm above the soil surface</tissue>
    </source>
</reference>
<organism evidence="1">
    <name type="scientific">Arundo donax</name>
    <name type="common">Giant reed</name>
    <name type="synonym">Donax arundinaceus</name>
    <dbReference type="NCBI Taxonomy" id="35708"/>
    <lineage>
        <taxon>Eukaryota</taxon>
        <taxon>Viridiplantae</taxon>
        <taxon>Streptophyta</taxon>
        <taxon>Embryophyta</taxon>
        <taxon>Tracheophyta</taxon>
        <taxon>Spermatophyta</taxon>
        <taxon>Magnoliopsida</taxon>
        <taxon>Liliopsida</taxon>
        <taxon>Poales</taxon>
        <taxon>Poaceae</taxon>
        <taxon>PACMAD clade</taxon>
        <taxon>Arundinoideae</taxon>
        <taxon>Arundineae</taxon>
        <taxon>Arundo</taxon>
    </lineage>
</organism>